<dbReference type="STRING" id="394264.SAMN04488040_1516"/>
<dbReference type="Proteomes" id="UP000199239">
    <property type="component" value="Unassembled WGS sequence"/>
</dbReference>
<reference evidence="2" key="1">
    <citation type="submission" date="2016-10" db="EMBL/GenBank/DDBJ databases">
        <authorList>
            <person name="Varghese N."/>
            <person name="Submissions S."/>
        </authorList>
    </citation>
    <scope>NUCLEOTIDE SEQUENCE [LARGE SCALE GENOMIC DNA]</scope>
    <source>
        <strain evidence="2">DSM 23422</strain>
    </source>
</reference>
<evidence type="ECO:0000313" key="1">
    <source>
        <dbReference type="EMBL" id="SFS68336.1"/>
    </source>
</evidence>
<evidence type="ECO:0000313" key="2">
    <source>
        <dbReference type="Proteomes" id="UP000199239"/>
    </source>
</evidence>
<gene>
    <name evidence="1" type="ORF">SAMN04488040_1516</name>
</gene>
<dbReference type="AlphaFoldDB" id="A0A1I6RUL9"/>
<accession>A0A1I6RUL9</accession>
<dbReference type="RefSeq" id="WP_175498525.1">
    <property type="nucleotide sequence ID" value="NZ_FPAJ01000002.1"/>
</dbReference>
<sequence>MFWLGGAVAAIIAALVFKLCVCAAQKIRDRYKGSPAMRGKTGCTSRKTQLR</sequence>
<proteinExistence type="predicted"/>
<organism evidence="1 2">
    <name type="scientific">Sulfitobacter marinus</name>
    <dbReference type="NCBI Taxonomy" id="394264"/>
    <lineage>
        <taxon>Bacteria</taxon>
        <taxon>Pseudomonadati</taxon>
        <taxon>Pseudomonadota</taxon>
        <taxon>Alphaproteobacteria</taxon>
        <taxon>Rhodobacterales</taxon>
        <taxon>Roseobacteraceae</taxon>
        <taxon>Sulfitobacter</taxon>
    </lineage>
</organism>
<dbReference type="EMBL" id="FPAJ01000002">
    <property type="protein sequence ID" value="SFS68336.1"/>
    <property type="molecule type" value="Genomic_DNA"/>
</dbReference>
<protein>
    <submittedName>
        <fullName evidence="1">Uncharacterized protein</fullName>
    </submittedName>
</protein>
<name>A0A1I6RUL9_9RHOB</name>
<keyword evidence="2" id="KW-1185">Reference proteome</keyword>